<reference evidence="1" key="1">
    <citation type="journal article" date="2021" name="Proc. Natl. Acad. Sci. U.S.A.">
        <title>A Catalog of Tens of Thousands of Viruses from Human Metagenomes Reveals Hidden Associations with Chronic Diseases.</title>
        <authorList>
            <person name="Tisza M.J."/>
            <person name="Buck C.B."/>
        </authorList>
    </citation>
    <scope>NUCLEOTIDE SEQUENCE</scope>
    <source>
        <strain evidence="1">CtDhw1</strain>
    </source>
</reference>
<evidence type="ECO:0000313" key="1">
    <source>
        <dbReference type="EMBL" id="DAF50852.1"/>
    </source>
</evidence>
<name>A0A8S5SIG5_9CAUD</name>
<dbReference type="EMBL" id="BK032602">
    <property type="protein sequence ID" value="DAF50852.1"/>
    <property type="molecule type" value="Genomic_DNA"/>
</dbReference>
<sequence>MLTIEKPDKNHPCNGCHYWRWIGLCQACNYCLLTGHKRGCPAGAGCDKRVPMDEELKKKEQIRLFHYGCLERGA</sequence>
<organism evidence="1">
    <name type="scientific">Siphoviridae sp. ctDhw1</name>
    <dbReference type="NCBI Taxonomy" id="2827813"/>
    <lineage>
        <taxon>Viruses</taxon>
        <taxon>Duplodnaviria</taxon>
        <taxon>Heunggongvirae</taxon>
        <taxon>Uroviricota</taxon>
        <taxon>Caudoviricetes</taxon>
    </lineage>
</organism>
<accession>A0A8S5SIG5</accession>
<protein>
    <submittedName>
        <fullName evidence="1">Uncharacterized protein</fullName>
    </submittedName>
</protein>
<proteinExistence type="predicted"/>